<protein>
    <recommendedName>
        <fullName evidence="5">Lipoprotein</fullName>
    </recommendedName>
</protein>
<keyword evidence="2" id="KW-0732">Signal</keyword>
<feature type="region of interest" description="Disordered" evidence="1">
    <location>
        <begin position="27"/>
        <end position="78"/>
    </location>
</feature>
<dbReference type="AlphaFoldDB" id="A0A411HKD1"/>
<dbReference type="Proteomes" id="UP000291562">
    <property type="component" value="Chromosome"/>
</dbReference>
<dbReference type="KEGG" id="xbc:ELE36_11790"/>
<evidence type="ECO:0000313" key="4">
    <source>
        <dbReference type="Proteomes" id="UP000291562"/>
    </source>
</evidence>
<evidence type="ECO:0000256" key="1">
    <source>
        <dbReference type="SAM" id="MobiDB-lite"/>
    </source>
</evidence>
<dbReference type="OrthoDB" id="6080579at2"/>
<proteinExistence type="predicted"/>
<evidence type="ECO:0008006" key="5">
    <source>
        <dbReference type="Google" id="ProtNLM"/>
    </source>
</evidence>
<keyword evidence="4" id="KW-1185">Reference proteome</keyword>
<accession>A0A411HKD1</accession>
<feature type="signal peptide" evidence="2">
    <location>
        <begin position="1"/>
        <end position="18"/>
    </location>
</feature>
<organism evidence="3 4">
    <name type="scientific">Pseudolysobacter antarcticus</name>
    <dbReference type="NCBI Taxonomy" id="2511995"/>
    <lineage>
        <taxon>Bacteria</taxon>
        <taxon>Pseudomonadati</taxon>
        <taxon>Pseudomonadota</taxon>
        <taxon>Gammaproteobacteria</taxon>
        <taxon>Lysobacterales</taxon>
        <taxon>Rhodanobacteraceae</taxon>
        <taxon>Pseudolysobacter</taxon>
    </lineage>
</organism>
<gene>
    <name evidence="3" type="ORF">ELE36_11790</name>
</gene>
<name>A0A411HKD1_9GAMM</name>
<feature type="chain" id="PRO_5019204956" description="Lipoprotein" evidence="2">
    <location>
        <begin position="19"/>
        <end position="182"/>
    </location>
</feature>
<reference evidence="3 4" key="1">
    <citation type="submission" date="2019-01" db="EMBL/GenBank/DDBJ databases">
        <title>Pseudolysobacter antarctica gen. nov., sp. nov., isolated from Fildes Peninsula, Antarctica.</title>
        <authorList>
            <person name="Wei Z."/>
            <person name="Peng F."/>
        </authorList>
    </citation>
    <scope>NUCLEOTIDE SEQUENCE [LARGE SCALE GENOMIC DNA]</scope>
    <source>
        <strain evidence="3 4">AQ6-296</strain>
    </source>
</reference>
<feature type="compositionally biased region" description="Low complexity" evidence="1">
    <location>
        <begin position="27"/>
        <end position="54"/>
    </location>
</feature>
<evidence type="ECO:0000256" key="2">
    <source>
        <dbReference type="SAM" id="SignalP"/>
    </source>
</evidence>
<sequence length="182" mass="19195">MLKQILSGVLMVACAACSHLPFMHKSPAADASSSAASGRQAAVAPAVGDATTTTSPPPTSDPSAPTNAGAGDTDALIAPPTGYETAAAARQSLEARTDVQTHANPQGWWIVEIPTEHRIWAFTPDDHPAHPAAVAREAVNEHGVIRIRMAVLCTASKEACDALVEEFKPLNEEMRKRLQQNL</sequence>
<dbReference type="RefSeq" id="WP_129833527.1">
    <property type="nucleotide sequence ID" value="NZ_CP035704.1"/>
</dbReference>
<evidence type="ECO:0000313" key="3">
    <source>
        <dbReference type="EMBL" id="QBB70975.1"/>
    </source>
</evidence>
<dbReference type="EMBL" id="CP035704">
    <property type="protein sequence ID" value="QBB70975.1"/>
    <property type="molecule type" value="Genomic_DNA"/>
</dbReference>